<feature type="binding site" evidence="7">
    <location>
        <position position="142"/>
    </location>
    <ligand>
        <name>substrate</name>
    </ligand>
</feature>
<keyword evidence="7" id="KW-0963">Cytoplasm</keyword>
<evidence type="ECO:0000256" key="3">
    <source>
        <dbReference type="ARBA" id="ARBA00022741"/>
    </source>
</evidence>
<comment type="caution">
    <text evidence="7">Lacks conserved residue(s) required for the propagation of feature annotation.</text>
</comment>
<feature type="binding site" evidence="7">
    <location>
        <begin position="17"/>
        <end position="22"/>
    </location>
    <ligand>
        <name>ATP</name>
        <dbReference type="ChEBI" id="CHEBI:30616"/>
    </ligand>
</feature>
<accession>A0ABZ2GVA3</accession>
<dbReference type="Pfam" id="PF01202">
    <property type="entry name" value="SKI"/>
    <property type="match status" value="1"/>
</dbReference>
<keyword evidence="2 7" id="KW-0808">Transferase</keyword>
<evidence type="ECO:0000256" key="6">
    <source>
        <dbReference type="ARBA" id="ARBA00023141"/>
    </source>
</evidence>
<dbReference type="GO" id="GO:0004765">
    <property type="term" value="F:shikimate kinase activity"/>
    <property type="evidence" value="ECO:0007669"/>
    <property type="project" value="UniProtKB-EC"/>
</dbReference>
<organism evidence="8 9">
    <name type="scientific">Candidatus Legionella polyplacis</name>
    <dbReference type="NCBI Taxonomy" id="2005262"/>
    <lineage>
        <taxon>Bacteria</taxon>
        <taxon>Pseudomonadati</taxon>
        <taxon>Pseudomonadota</taxon>
        <taxon>Gammaproteobacteria</taxon>
        <taxon>Legionellales</taxon>
        <taxon>Legionellaceae</taxon>
        <taxon>Legionella</taxon>
    </lineage>
</organism>
<dbReference type="Proteomes" id="UP001368618">
    <property type="component" value="Chromosome"/>
</dbReference>
<dbReference type="SUPFAM" id="SSF52540">
    <property type="entry name" value="P-loop containing nucleoside triphosphate hydrolases"/>
    <property type="match status" value="1"/>
</dbReference>
<dbReference type="NCBIfam" id="NF003456">
    <property type="entry name" value="PRK05057.1"/>
    <property type="match status" value="1"/>
</dbReference>
<keyword evidence="1 7" id="KW-0028">Amino-acid biosynthesis</keyword>
<dbReference type="RefSeq" id="WP_100114878.1">
    <property type="nucleotide sequence ID" value="NZ_CP021497.1"/>
</dbReference>
<dbReference type="InterPro" id="IPR000623">
    <property type="entry name" value="Shikimate_kinase/TSH1"/>
</dbReference>
<evidence type="ECO:0000313" key="9">
    <source>
        <dbReference type="Proteomes" id="UP001368618"/>
    </source>
</evidence>
<evidence type="ECO:0000256" key="2">
    <source>
        <dbReference type="ARBA" id="ARBA00022679"/>
    </source>
</evidence>
<comment type="cofactor">
    <cofactor evidence="7">
        <name>Mg(2+)</name>
        <dbReference type="ChEBI" id="CHEBI:18420"/>
    </cofactor>
    <text evidence="7">Binds 1 Mg(2+) ion per subunit.</text>
</comment>
<dbReference type="PANTHER" id="PTHR21087:SF16">
    <property type="entry name" value="SHIKIMATE KINASE 1, CHLOROPLASTIC"/>
    <property type="match status" value="1"/>
</dbReference>
<dbReference type="EC" id="2.7.1.71" evidence="7"/>
<dbReference type="InterPro" id="IPR027417">
    <property type="entry name" value="P-loop_NTPase"/>
</dbReference>
<comment type="pathway">
    <text evidence="7">Metabolic intermediate biosynthesis; chorismate biosynthesis; chorismate from D-erythrose 4-phosphate and phosphoenolpyruvate: step 5/7.</text>
</comment>
<dbReference type="PANTHER" id="PTHR21087">
    <property type="entry name" value="SHIKIMATE KINASE"/>
    <property type="match status" value="1"/>
</dbReference>
<name>A0ABZ2GVA3_9GAMM</name>
<comment type="similarity">
    <text evidence="7">Belongs to the shikimate kinase family.</text>
</comment>
<evidence type="ECO:0000256" key="4">
    <source>
        <dbReference type="ARBA" id="ARBA00022777"/>
    </source>
</evidence>
<gene>
    <name evidence="7 8" type="primary">aroK</name>
    <name evidence="8" type="ORF">RQL39_01755</name>
</gene>
<evidence type="ECO:0000256" key="5">
    <source>
        <dbReference type="ARBA" id="ARBA00022840"/>
    </source>
</evidence>
<keyword evidence="5 7" id="KW-0067">ATP-binding</keyword>
<keyword evidence="3 7" id="KW-0547">Nucleotide-binding</keyword>
<evidence type="ECO:0000313" key="8">
    <source>
        <dbReference type="EMBL" id="WWR11403.1"/>
    </source>
</evidence>
<protein>
    <recommendedName>
        <fullName evidence="7">Shikimate kinase</fullName>
        <shortName evidence="7">SK</shortName>
        <ecNumber evidence="7">2.7.1.71</ecNumber>
    </recommendedName>
</protein>
<feature type="binding site" evidence="7">
    <location>
        <position position="63"/>
    </location>
    <ligand>
        <name>substrate</name>
    </ligand>
</feature>
<dbReference type="Gene3D" id="3.40.50.300">
    <property type="entry name" value="P-loop containing nucleotide triphosphate hydrolases"/>
    <property type="match status" value="1"/>
</dbReference>
<dbReference type="EMBL" id="CP135137">
    <property type="protein sequence ID" value="WWR11403.1"/>
    <property type="molecule type" value="Genomic_DNA"/>
</dbReference>
<keyword evidence="6 7" id="KW-0057">Aromatic amino acid biosynthesis</keyword>
<keyword evidence="7" id="KW-0460">Magnesium</keyword>
<feature type="binding site" evidence="7">
    <location>
        <position position="21"/>
    </location>
    <ligand>
        <name>Mg(2+)</name>
        <dbReference type="ChEBI" id="CHEBI:18420"/>
    </ligand>
</feature>
<dbReference type="InterPro" id="IPR031322">
    <property type="entry name" value="Shikimate/glucono_kinase"/>
</dbReference>
<comment type="function">
    <text evidence="7">Catalyzes the specific phosphorylation of the 3-hydroxyl group of shikimic acid using ATP as a cosubstrate.</text>
</comment>
<dbReference type="PRINTS" id="PR01100">
    <property type="entry name" value="SHIKIMTKNASE"/>
</dbReference>
<dbReference type="CDD" id="cd00464">
    <property type="entry name" value="SK"/>
    <property type="match status" value="1"/>
</dbReference>
<evidence type="ECO:0000256" key="7">
    <source>
        <dbReference type="HAMAP-Rule" id="MF_00109"/>
    </source>
</evidence>
<keyword evidence="9" id="KW-1185">Reference proteome</keyword>
<feature type="binding site" evidence="7">
    <location>
        <position position="39"/>
    </location>
    <ligand>
        <name>substrate</name>
    </ligand>
</feature>
<proteinExistence type="inferred from homology"/>
<dbReference type="HAMAP" id="MF_00109">
    <property type="entry name" value="Shikimate_kinase"/>
    <property type="match status" value="1"/>
</dbReference>
<comment type="subunit">
    <text evidence="7">Monomer.</text>
</comment>
<sequence length="177" mass="20375">MNISIKIRNIFLIGPIGSGKSTIGKILAKELKFEFYDSDTVLKKRTGADISWILDIEGMDGFRKREKKIIEELTKKNNIVLATGEGSVTTTENQYALTSRGTVIYLKTSLQEQYERTKKDNKHPLLRTKNIKNQLKILKKERDPIYIKLSDITFETDKLTTKTVSNNIIKYLYNNIL</sequence>
<keyword evidence="7" id="KW-0479">Metal-binding</keyword>
<reference evidence="8" key="1">
    <citation type="submission" date="2023-09" db="EMBL/GenBank/DDBJ databases">
        <title>Genomes of two closely related lineages of the louse Polyplax serrata with different host specificities.</title>
        <authorList>
            <person name="Martinu J."/>
            <person name="Tarabai H."/>
            <person name="Stefka J."/>
            <person name="Hypsa V."/>
        </authorList>
    </citation>
    <scope>NUCLEOTIDE SEQUENCE [LARGE SCALE GENOMIC DNA]</scope>
    <source>
        <strain evidence="8">98ZLc_SE</strain>
    </source>
</reference>
<comment type="catalytic activity">
    <reaction evidence="7">
        <text>shikimate + ATP = 3-phosphoshikimate + ADP + H(+)</text>
        <dbReference type="Rhea" id="RHEA:13121"/>
        <dbReference type="ChEBI" id="CHEBI:15378"/>
        <dbReference type="ChEBI" id="CHEBI:30616"/>
        <dbReference type="ChEBI" id="CHEBI:36208"/>
        <dbReference type="ChEBI" id="CHEBI:145989"/>
        <dbReference type="ChEBI" id="CHEBI:456216"/>
        <dbReference type="EC" id="2.7.1.71"/>
    </reaction>
</comment>
<comment type="subcellular location">
    <subcellularLocation>
        <location evidence="7">Cytoplasm</location>
    </subcellularLocation>
</comment>
<keyword evidence="4 7" id="KW-0418">Kinase</keyword>
<evidence type="ECO:0000256" key="1">
    <source>
        <dbReference type="ARBA" id="ARBA00022605"/>
    </source>
</evidence>